<evidence type="ECO:0000256" key="5">
    <source>
        <dbReference type="ARBA" id="ARBA00022989"/>
    </source>
</evidence>
<reference evidence="10 11" key="1">
    <citation type="journal article" date="2010" name="J. Bacteriol.">
        <title>Complete genome sequence of the thermophilic, obligately chemolithoautotrophic hydrogen-oxidizing bacterium Hydrogenobacter thermophilus TK-6.</title>
        <authorList>
            <person name="Arai H."/>
            <person name="Kanbe H."/>
            <person name="Ishii M."/>
            <person name="Igarashi Y."/>
        </authorList>
    </citation>
    <scope>NUCLEOTIDE SEQUENCE [LARGE SCALE GENOMIC DNA]</scope>
    <source>
        <strain evidence="11">DSM 6534 / IAM 12695 / TK-6 [Tokyo]</strain>
    </source>
</reference>
<feature type="transmembrane region" description="Helical" evidence="8">
    <location>
        <begin position="44"/>
        <end position="67"/>
    </location>
</feature>
<feature type="transmembrane region" description="Helical" evidence="8">
    <location>
        <begin position="79"/>
        <end position="100"/>
    </location>
</feature>
<keyword evidence="3" id="KW-1003">Cell membrane</keyword>
<dbReference type="PANTHER" id="PTHR11403">
    <property type="entry name" value="CYTOCHROME C OXIDASE SUBUNIT III"/>
    <property type="match status" value="1"/>
</dbReference>
<dbReference type="EMBL" id="AP011112">
    <property type="protein sequence ID" value="BAI69926.1"/>
    <property type="molecule type" value="Genomic_DNA"/>
</dbReference>
<dbReference type="OrthoDB" id="9810850at2"/>
<dbReference type="InterPro" id="IPR000298">
    <property type="entry name" value="Cyt_c_oxidase-like_su3"/>
</dbReference>
<dbReference type="PANTHER" id="PTHR11403:SF2">
    <property type="entry name" value="CYTOCHROME BO(3) UBIQUINOL OXIDASE SUBUNIT 3"/>
    <property type="match status" value="1"/>
</dbReference>
<gene>
    <name evidence="10" type="primary">coxC1</name>
    <name evidence="10" type="ordered locus">HTH_1476</name>
</gene>
<dbReference type="SUPFAM" id="SSF81452">
    <property type="entry name" value="Cytochrome c oxidase subunit III-like"/>
    <property type="match status" value="1"/>
</dbReference>
<feature type="domain" description="Heme-copper oxidase subunit III family profile" evidence="9">
    <location>
        <begin position="5"/>
        <end position="254"/>
    </location>
</feature>
<name>D3DJC4_HYDTT</name>
<dbReference type="AlphaFoldDB" id="D3DJC4"/>
<proteinExistence type="inferred from homology"/>
<feature type="transmembrane region" description="Helical" evidence="8">
    <location>
        <begin position="192"/>
        <end position="216"/>
    </location>
</feature>
<dbReference type="PROSITE" id="PS50253">
    <property type="entry name" value="COX3"/>
    <property type="match status" value="1"/>
</dbReference>
<evidence type="ECO:0000256" key="2">
    <source>
        <dbReference type="ARBA" id="ARBA00010581"/>
    </source>
</evidence>
<organism evidence="10 11">
    <name type="scientific">Hydrogenobacter thermophilus (strain DSM 6534 / IAM 12695 / TK-6)</name>
    <dbReference type="NCBI Taxonomy" id="608538"/>
    <lineage>
        <taxon>Bacteria</taxon>
        <taxon>Pseudomonadati</taxon>
        <taxon>Aquificota</taxon>
        <taxon>Aquificia</taxon>
        <taxon>Aquificales</taxon>
        <taxon>Aquificaceae</taxon>
        <taxon>Hydrogenobacter</taxon>
    </lineage>
</organism>
<dbReference type="GO" id="GO:0004129">
    <property type="term" value="F:cytochrome-c oxidase activity"/>
    <property type="evidence" value="ECO:0007669"/>
    <property type="project" value="InterPro"/>
</dbReference>
<protein>
    <submittedName>
        <fullName evidence="10">Cytochrome c oxidase subunit III</fullName>
    </submittedName>
</protein>
<feature type="transmembrane region" description="Helical" evidence="8">
    <location>
        <begin position="237"/>
        <end position="256"/>
    </location>
</feature>
<feature type="transmembrane region" description="Helical" evidence="8">
    <location>
        <begin position="16"/>
        <end position="38"/>
    </location>
</feature>
<dbReference type="InterPro" id="IPR035973">
    <property type="entry name" value="Cyt_c_oxidase_su3-like_sf"/>
</dbReference>
<dbReference type="InterPro" id="IPR024791">
    <property type="entry name" value="Cyt_c/ubiquinol_Oxase_su3"/>
</dbReference>
<keyword evidence="5 8" id="KW-1133">Transmembrane helix</keyword>
<evidence type="ECO:0000259" key="9">
    <source>
        <dbReference type="PROSITE" id="PS50253"/>
    </source>
</evidence>
<evidence type="ECO:0000256" key="1">
    <source>
        <dbReference type="ARBA" id="ARBA00004651"/>
    </source>
</evidence>
<feature type="transmembrane region" description="Helical" evidence="8">
    <location>
        <begin position="152"/>
        <end position="172"/>
    </location>
</feature>
<evidence type="ECO:0000256" key="7">
    <source>
        <dbReference type="RuleBase" id="RU003376"/>
    </source>
</evidence>
<evidence type="ECO:0000313" key="11">
    <source>
        <dbReference type="Proteomes" id="UP000002574"/>
    </source>
</evidence>
<dbReference type="KEGG" id="hth:HTH_1476"/>
<evidence type="ECO:0000313" key="10">
    <source>
        <dbReference type="EMBL" id="BAI69926.1"/>
    </source>
</evidence>
<keyword evidence="6 8" id="KW-0472">Membrane</keyword>
<evidence type="ECO:0000256" key="3">
    <source>
        <dbReference type="ARBA" id="ARBA00022475"/>
    </source>
</evidence>
<evidence type="ECO:0000256" key="4">
    <source>
        <dbReference type="ARBA" id="ARBA00022692"/>
    </source>
</evidence>
<keyword evidence="11" id="KW-1185">Reference proteome</keyword>
<dbReference type="Proteomes" id="UP000002574">
    <property type="component" value="Chromosome"/>
</dbReference>
<dbReference type="RefSeq" id="WP_012964106.1">
    <property type="nucleotide sequence ID" value="NC_013799.1"/>
</dbReference>
<dbReference type="InterPro" id="IPR013833">
    <property type="entry name" value="Cyt_c_oxidase_su3_a-hlx"/>
</dbReference>
<dbReference type="KEGG" id="hte:Hydth_1464"/>
<dbReference type="GO" id="GO:0019646">
    <property type="term" value="P:aerobic electron transport chain"/>
    <property type="evidence" value="ECO:0007669"/>
    <property type="project" value="InterPro"/>
</dbReference>
<feature type="transmembrane region" description="Helical" evidence="8">
    <location>
        <begin position="120"/>
        <end position="140"/>
    </location>
</feature>
<dbReference type="CDD" id="cd00386">
    <property type="entry name" value="Heme_Cu_Oxidase_III_like"/>
    <property type="match status" value="1"/>
</dbReference>
<dbReference type="eggNOG" id="COG1845">
    <property type="taxonomic scope" value="Bacteria"/>
</dbReference>
<evidence type="ECO:0000256" key="6">
    <source>
        <dbReference type="ARBA" id="ARBA00023136"/>
    </source>
</evidence>
<dbReference type="Gene3D" id="1.20.120.80">
    <property type="entry name" value="Cytochrome c oxidase, subunit III, four-helix bundle"/>
    <property type="match status" value="1"/>
</dbReference>
<sequence length="258" mass="28464">MAHEGTHTLAHHETSVWSLPAGLSVFFFSLAFISFFVWHLPLLAVLTGGLGLALLAVGVGGWANEYFSKGRDEGNAFQGIVWFVFAEIIIFGSLFTAFWTARATHATEWPKWIPEGGMNLLLVALLTLILWASSFTILKAEKALEHNDLGGYRIWLIATIILGSSFLILHALEWRHLWEKGFTFSSNMYGTGFYSLTGVHASHVLLGVLIQLVLLLNSGKALGKITPIKAASYYWHFVDIAWLLVAGTAYIVGSYGTF</sequence>
<comment type="subcellular location">
    <subcellularLocation>
        <location evidence="1 7">Cell membrane</location>
        <topology evidence="1 7">Multi-pass membrane protein</topology>
    </subcellularLocation>
</comment>
<dbReference type="GO" id="GO:0005886">
    <property type="term" value="C:plasma membrane"/>
    <property type="evidence" value="ECO:0007669"/>
    <property type="project" value="UniProtKB-SubCell"/>
</dbReference>
<comment type="similarity">
    <text evidence="2 7">Belongs to the cytochrome c oxidase subunit 3 family.</text>
</comment>
<dbReference type="STRING" id="608538.HTH_1476"/>
<evidence type="ECO:0000256" key="8">
    <source>
        <dbReference type="SAM" id="Phobius"/>
    </source>
</evidence>
<keyword evidence="4 7" id="KW-0812">Transmembrane</keyword>
<dbReference type="Pfam" id="PF00510">
    <property type="entry name" value="COX3"/>
    <property type="match status" value="1"/>
</dbReference>
<accession>D3DJC4</accession>